<name>A0A6S6UFU0_9GAMM</name>
<sequence>MRLASAIHGYSKGKISQEKAALIAEMGRVDFLGALAKEGVEVFSVDMNQLKQELENG</sequence>
<organism evidence="1">
    <name type="scientific">uncultured Thiotrichaceae bacterium</name>
    <dbReference type="NCBI Taxonomy" id="298394"/>
    <lineage>
        <taxon>Bacteria</taxon>
        <taxon>Pseudomonadati</taxon>
        <taxon>Pseudomonadota</taxon>
        <taxon>Gammaproteobacteria</taxon>
        <taxon>Thiotrichales</taxon>
        <taxon>Thiotrichaceae</taxon>
        <taxon>environmental samples</taxon>
    </lineage>
</organism>
<dbReference type="Pfam" id="PF03683">
    <property type="entry name" value="UPF0175"/>
    <property type="match status" value="1"/>
</dbReference>
<reference evidence="1" key="1">
    <citation type="submission" date="2020-01" db="EMBL/GenBank/DDBJ databases">
        <authorList>
            <person name="Meier V. D."/>
            <person name="Meier V D."/>
        </authorList>
    </citation>
    <scope>NUCLEOTIDE SEQUENCE</scope>
    <source>
        <strain evidence="1">HLG_WM_MAG_07</strain>
    </source>
</reference>
<proteinExistence type="predicted"/>
<dbReference type="AlphaFoldDB" id="A0A6S6UFU0"/>
<gene>
    <name evidence="1" type="ORF">HELGO_WM8053</name>
</gene>
<protein>
    <submittedName>
        <fullName evidence="1">Uncharacterized protein</fullName>
    </submittedName>
</protein>
<accession>A0A6S6UFU0</accession>
<dbReference type="EMBL" id="CACVAY010000129">
    <property type="protein sequence ID" value="CAA6825879.1"/>
    <property type="molecule type" value="Genomic_DNA"/>
</dbReference>
<evidence type="ECO:0000313" key="1">
    <source>
        <dbReference type="EMBL" id="CAA6825879.1"/>
    </source>
</evidence>
<dbReference type="InterPro" id="IPR005368">
    <property type="entry name" value="UPF0175"/>
</dbReference>